<reference evidence="1 2" key="1">
    <citation type="submission" date="2016-10" db="EMBL/GenBank/DDBJ databases">
        <authorList>
            <person name="de Groot N.N."/>
        </authorList>
    </citation>
    <scope>NUCLEOTIDE SEQUENCE [LARGE SCALE GENOMIC DNA]</scope>
    <source>
        <strain evidence="1 2">DSM 19012</strain>
    </source>
</reference>
<dbReference type="InParanoid" id="A0A1I2F834"/>
<sequence length="39" mass="4594">MSKIRGENENFPVNTKIRRGLSEIRGENEKFTVKMKISR</sequence>
<gene>
    <name evidence="1" type="ORF">SAMN05444380_1277</name>
</gene>
<protein>
    <submittedName>
        <fullName evidence="1">Uncharacterized protein</fullName>
    </submittedName>
</protein>
<organism evidence="1 2">
    <name type="scientific">Thermophagus xiamenensis</name>
    <dbReference type="NCBI Taxonomy" id="385682"/>
    <lineage>
        <taxon>Bacteria</taxon>
        <taxon>Pseudomonadati</taxon>
        <taxon>Bacteroidota</taxon>
        <taxon>Bacteroidia</taxon>
        <taxon>Marinilabiliales</taxon>
        <taxon>Marinilabiliaceae</taxon>
        <taxon>Thermophagus</taxon>
    </lineage>
</organism>
<proteinExistence type="predicted"/>
<dbReference type="EMBL" id="FONA01000027">
    <property type="protein sequence ID" value="SFF01315.1"/>
    <property type="molecule type" value="Genomic_DNA"/>
</dbReference>
<dbReference type="Proteomes" id="UP000181976">
    <property type="component" value="Unassembled WGS sequence"/>
</dbReference>
<name>A0A1I2F834_9BACT</name>
<evidence type="ECO:0000313" key="2">
    <source>
        <dbReference type="Proteomes" id="UP000181976"/>
    </source>
</evidence>
<keyword evidence="2" id="KW-1185">Reference proteome</keyword>
<evidence type="ECO:0000313" key="1">
    <source>
        <dbReference type="EMBL" id="SFF01315.1"/>
    </source>
</evidence>
<accession>A0A1I2F834</accession>
<dbReference type="AlphaFoldDB" id="A0A1I2F834"/>